<dbReference type="AlphaFoldDB" id="A0A6A5WGR3"/>
<name>A0A6A5WGR3_9PLEO</name>
<dbReference type="GO" id="GO:0008270">
    <property type="term" value="F:zinc ion binding"/>
    <property type="evidence" value="ECO:0007669"/>
    <property type="project" value="UniProtKB-KW"/>
</dbReference>
<dbReference type="OrthoDB" id="5396564at2759"/>
<dbReference type="Pfam" id="PF13639">
    <property type="entry name" value="zf-RING_2"/>
    <property type="match status" value="1"/>
</dbReference>
<keyword evidence="4" id="KW-1185">Reference proteome</keyword>
<organism evidence="3 4">
    <name type="scientific">Amniculicola lignicola CBS 123094</name>
    <dbReference type="NCBI Taxonomy" id="1392246"/>
    <lineage>
        <taxon>Eukaryota</taxon>
        <taxon>Fungi</taxon>
        <taxon>Dikarya</taxon>
        <taxon>Ascomycota</taxon>
        <taxon>Pezizomycotina</taxon>
        <taxon>Dothideomycetes</taxon>
        <taxon>Pleosporomycetidae</taxon>
        <taxon>Pleosporales</taxon>
        <taxon>Amniculicolaceae</taxon>
        <taxon>Amniculicola</taxon>
    </lineage>
</organism>
<evidence type="ECO:0000313" key="4">
    <source>
        <dbReference type="Proteomes" id="UP000799779"/>
    </source>
</evidence>
<dbReference type="InterPro" id="IPR001841">
    <property type="entry name" value="Znf_RING"/>
</dbReference>
<proteinExistence type="predicted"/>
<dbReference type="SUPFAM" id="SSF57850">
    <property type="entry name" value="RING/U-box"/>
    <property type="match status" value="1"/>
</dbReference>
<sequence length="202" mass="23318">MVIRPRRRPSQASKEIFLEFHVMTLTTLPEDDCPICREPYNHLDHQPVEVYNLSPCEGHIFGSSCFHTWLDTSVSGGKTTCPLCRTVFYETQTRLDKAPAGFQWVLSSDRMFARILRIGVDILSDEIWEDSVRAPRGYHWHIPGETEEDGVGYGEESWEVGEDDGDEGWLGDLGYGTEDEYEEGQWREWEARQRARNQRVGC</sequence>
<accession>A0A6A5WGR3</accession>
<keyword evidence="1" id="KW-0863">Zinc-finger</keyword>
<dbReference type="PROSITE" id="PS50089">
    <property type="entry name" value="ZF_RING_2"/>
    <property type="match status" value="1"/>
</dbReference>
<gene>
    <name evidence="3" type="ORF">P154DRAFT_534664</name>
</gene>
<evidence type="ECO:0000256" key="1">
    <source>
        <dbReference type="PROSITE-ProRule" id="PRU00175"/>
    </source>
</evidence>
<evidence type="ECO:0000313" key="3">
    <source>
        <dbReference type="EMBL" id="KAF2000627.1"/>
    </source>
</evidence>
<keyword evidence="1" id="KW-0479">Metal-binding</keyword>
<dbReference type="Proteomes" id="UP000799779">
    <property type="component" value="Unassembled WGS sequence"/>
</dbReference>
<keyword evidence="1" id="KW-0862">Zinc</keyword>
<feature type="domain" description="RING-type" evidence="2">
    <location>
        <begin position="33"/>
        <end position="85"/>
    </location>
</feature>
<reference evidence="3" key="1">
    <citation type="journal article" date="2020" name="Stud. Mycol.">
        <title>101 Dothideomycetes genomes: a test case for predicting lifestyles and emergence of pathogens.</title>
        <authorList>
            <person name="Haridas S."/>
            <person name="Albert R."/>
            <person name="Binder M."/>
            <person name="Bloem J."/>
            <person name="Labutti K."/>
            <person name="Salamov A."/>
            <person name="Andreopoulos B."/>
            <person name="Baker S."/>
            <person name="Barry K."/>
            <person name="Bills G."/>
            <person name="Bluhm B."/>
            <person name="Cannon C."/>
            <person name="Castanera R."/>
            <person name="Culley D."/>
            <person name="Daum C."/>
            <person name="Ezra D."/>
            <person name="Gonzalez J."/>
            <person name="Henrissat B."/>
            <person name="Kuo A."/>
            <person name="Liang C."/>
            <person name="Lipzen A."/>
            <person name="Lutzoni F."/>
            <person name="Magnuson J."/>
            <person name="Mondo S."/>
            <person name="Nolan M."/>
            <person name="Ohm R."/>
            <person name="Pangilinan J."/>
            <person name="Park H.-J."/>
            <person name="Ramirez L."/>
            <person name="Alfaro M."/>
            <person name="Sun H."/>
            <person name="Tritt A."/>
            <person name="Yoshinaga Y."/>
            <person name="Zwiers L.-H."/>
            <person name="Turgeon B."/>
            <person name="Goodwin S."/>
            <person name="Spatafora J."/>
            <person name="Crous P."/>
            <person name="Grigoriev I."/>
        </authorList>
    </citation>
    <scope>NUCLEOTIDE SEQUENCE</scope>
    <source>
        <strain evidence="3">CBS 123094</strain>
    </source>
</reference>
<dbReference type="Gene3D" id="3.30.40.10">
    <property type="entry name" value="Zinc/RING finger domain, C3HC4 (zinc finger)"/>
    <property type="match status" value="1"/>
</dbReference>
<evidence type="ECO:0000259" key="2">
    <source>
        <dbReference type="PROSITE" id="PS50089"/>
    </source>
</evidence>
<dbReference type="InterPro" id="IPR013083">
    <property type="entry name" value="Znf_RING/FYVE/PHD"/>
</dbReference>
<dbReference type="EMBL" id="ML977588">
    <property type="protein sequence ID" value="KAF2000627.1"/>
    <property type="molecule type" value="Genomic_DNA"/>
</dbReference>
<protein>
    <recommendedName>
        <fullName evidence="2">RING-type domain-containing protein</fullName>
    </recommendedName>
</protein>